<dbReference type="PANTHER" id="PTHR46928">
    <property type="entry name" value="MESENCHYME-SPECIFIC CELL SURFACE GLYCOPROTEIN"/>
    <property type="match status" value="1"/>
</dbReference>
<dbReference type="InterPro" id="IPR055188">
    <property type="entry name" value="Choice_anch_I"/>
</dbReference>
<dbReference type="Gene3D" id="2.130.10.10">
    <property type="entry name" value="YVTN repeat-like/Quinoprotein amine dehydrogenase"/>
    <property type="match status" value="1"/>
</dbReference>
<evidence type="ECO:0000256" key="1">
    <source>
        <dbReference type="SAM" id="SignalP"/>
    </source>
</evidence>
<dbReference type="InterPro" id="IPR015943">
    <property type="entry name" value="WD40/YVTN_repeat-like_dom_sf"/>
</dbReference>
<keyword evidence="5" id="KW-1185">Reference proteome</keyword>
<dbReference type="PANTHER" id="PTHR46928:SF1">
    <property type="entry name" value="MESENCHYME-SPECIFIC CELL SURFACE GLYCOPROTEIN"/>
    <property type="match status" value="1"/>
</dbReference>
<evidence type="ECO:0000259" key="2">
    <source>
        <dbReference type="Pfam" id="PF13449"/>
    </source>
</evidence>
<dbReference type="AlphaFoldDB" id="A0A9W6CVL1"/>
<accession>A0A9W6CVL1</accession>
<dbReference type="Pfam" id="PF13449">
    <property type="entry name" value="Phytase-like"/>
    <property type="match status" value="1"/>
</dbReference>
<comment type="caution">
    <text evidence="4">The sequence shown here is derived from an EMBL/GenBank/DDBJ whole genome shotgun (WGS) entry which is preliminary data.</text>
</comment>
<dbReference type="Proteomes" id="UP001144396">
    <property type="component" value="Unassembled WGS sequence"/>
</dbReference>
<feature type="domain" description="Choice-of-anchor I" evidence="3">
    <location>
        <begin position="346"/>
        <end position="428"/>
    </location>
</feature>
<dbReference type="RefSeq" id="WP_281884285.1">
    <property type="nucleotide sequence ID" value="NZ_BSDP01000001.1"/>
</dbReference>
<organism evidence="4 5">
    <name type="scientific">Agromyces rhizosphaerae</name>
    <dbReference type="NCBI Taxonomy" id="88374"/>
    <lineage>
        <taxon>Bacteria</taxon>
        <taxon>Bacillati</taxon>
        <taxon>Actinomycetota</taxon>
        <taxon>Actinomycetes</taxon>
        <taxon>Micrococcales</taxon>
        <taxon>Microbacteriaceae</taxon>
        <taxon>Agromyces</taxon>
    </lineage>
</organism>
<evidence type="ECO:0008006" key="6">
    <source>
        <dbReference type="Google" id="ProtNLM"/>
    </source>
</evidence>
<dbReference type="SUPFAM" id="SSF50969">
    <property type="entry name" value="YVTN repeat-like/Quinoprotein amine dehydrogenase"/>
    <property type="match status" value="1"/>
</dbReference>
<name>A0A9W6CVL1_9MICO</name>
<feature type="signal peptide" evidence="1">
    <location>
        <begin position="1"/>
        <end position="28"/>
    </location>
</feature>
<feature type="chain" id="PRO_5040865884" description="Alkaline phosphatase" evidence="1">
    <location>
        <begin position="29"/>
        <end position="792"/>
    </location>
</feature>
<feature type="domain" description="Phytase-like" evidence="2">
    <location>
        <begin position="492"/>
        <end position="767"/>
    </location>
</feature>
<dbReference type="EMBL" id="BSDP01000001">
    <property type="protein sequence ID" value="GLI27604.1"/>
    <property type="molecule type" value="Genomic_DNA"/>
</dbReference>
<keyword evidence="1" id="KW-0732">Signal</keyword>
<proteinExistence type="predicted"/>
<dbReference type="InterPro" id="IPR027372">
    <property type="entry name" value="Phytase-like_dom"/>
</dbReference>
<gene>
    <name evidence="4" type="ORF">ARHIZOSPH14_18460</name>
</gene>
<dbReference type="SUPFAM" id="SSF75011">
    <property type="entry name" value="3-carboxy-cis,cis-mucoante lactonizing enzyme"/>
    <property type="match status" value="1"/>
</dbReference>
<sequence>MTRARRLTGLALATTALLACGAAAPALAQPNGPKYGTPATAFHRTATYPVYLNVPAGVDPADETVAEISAISPDGDTVIYTDAEGERIGFLDVTDPSNPVGAGTLALDEITDAPVASPTSVAAYGELVLVVVDTTDYDADTLASKPRSGELVAVDATTHEVVATFDLAGQPDSIAVSPDGAYAAIAMENQRNEDFPADGGVGDDGDLPQAPAGFVQVITFGGTPTDPGTWSIDPVSLTDGAALPILEAAGIDTPEDPEPEYVAINDANQLAVSLQENNALVTIDLATRAVTAAFDLGAPVVPNVDTDDDGAIELTDTIEVPREPDAIAWIGDEYVATANEGDWKGGSRGWSIFDAATGEVVWDAGDTFEHLAIAHGLYNDGRADNKGAEPEGLAVAEFDGVPTAFVASERSNFVAVYDVSDPTAPVFQQLLFATNGPEGILPVPSRDLLVVSSEVDDSEEGVRAAVNLYQVQQGEPSQPSIVSADVDGLPIGWSALGALSADPFDKGIVYAASDNALTPATVFTVDVSDKKGQAVIVDSLVVTDGGEEASFDVEGLQALEDGGFWLAVEGSSGPANALVRIDASGEVVDEVTLPDEVAAHVRNWGFEGVTITAEGTGDEALWVAIQRPLWVDPSVGAGSLELYEGNVARIGRYDLADESWAFFGIELEETGVDGDWIGLSEITAIDDDTLAIIERDKLNGPDAALKTVITVEVPDELPGEGELTILEKSLAIDVLPALQELDGWTQEKLEGFTIGIDRQVYAVTDNDGVDDATGETVFLRLGDAKKVIPAFR</sequence>
<reference evidence="4" key="1">
    <citation type="submission" date="2022-12" db="EMBL/GenBank/DDBJ databases">
        <title>Reference genome sequencing for broad-spectrum identification of bacterial and archaeal isolates by mass spectrometry.</title>
        <authorList>
            <person name="Sekiguchi Y."/>
            <person name="Tourlousse D.M."/>
        </authorList>
    </citation>
    <scope>NUCLEOTIDE SEQUENCE</scope>
    <source>
        <strain evidence="4">14</strain>
    </source>
</reference>
<dbReference type="Pfam" id="PF22494">
    <property type="entry name" value="choice_anch_I"/>
    <property type="match status" value="1"/>
</dbReference>
<dbReference type="InterPro" id="IPR052956">
    <property type="entry name" value="Mesenchyme-surface_protein"/>
</dbReference>
<protein>
    <recommendedName>
        <fullName evidence="6">Alkaline phosphatase</fullName>
    </recommendedName>
</protein>
<dbReference type="PROSITE" id="PS51257">
    <property type="entry name" value="PROKAR_LIPOPROTEIN"/>
    <property type="match status" value="1"/>
</dbReference>
<evidence type="ECO:0000259" key="3">
    <source>
        <dbReference type="Pfam" id="PF22494"/>
    </source>
</evidence>
<evidence type="ECO:0000313" key="4">
    <source>
        <dbReference type="EMBL" id="GLI27604.1"/>
    </source>
</evidence>
<dbReference type="InterPro" id="IPR011044">
    <property type="entry name" value="Quino_amine_DH_bsu"/>
</dbReference>
<evidence type="ECO:0000313" key="5">
    <source>
        <dbReference type="Proteomes" id="UP001144396"/>
    </source>
</evidence>